<sequence length="145" mass="15160">MATYNLDAPALAGAALVLEVSKAKAALRYERHYNVLAQAGLAVGDTVQFTLTVPEWVRTIVASKRTNTANADVLTVQCADPGLTLPEMLPIKTASSVQTGGSTSNAASNAVLMQLYPVGNSITVSLTLATSVPAQCELSIAFYDM</sequence>
<dbReference type="AlphaFoldDB" id="A0A318J126"/>
<organism evidence="1 2">
    <name type="scientific">Aquitalea magnusonii</name>
    <dbReference type="NCBI Taxonomy" id="332411"/>
    <lineage>
        <taxon>Bacteria</taxon>
        <taxon>Pseudomonadati</taxon>
        <taxon>Pseudomonadota</taxon>
        <taxon>Betaproteobacteria</taxon>
        <taxon>Neisseriales</taxon>
        <taxon>Chromobacteriaceae</taxon>
        <taxon>Aquitalea</taxon>
    </lineage>
</organism>
<comment type="caution">
    <text evidence="1">The sequence shown here is derived from an EMBL/GenBank/DDBJ whole genome shotgun (WGS) entry which is preliminary data.</text>
</comment>
<proteinExistence type="predicted"/>
<accession>A0A318J126</accession>
<gene>
    <name evidence="1" type="ORF">DFR38_12021</name>
</gene>
<dbReference type="Proteomes" id="UP000248395">
    <property type="component" value="Unassembled WGS sequence"/>
</dbReference>
<evidence type="ECO:0000313" key="2">
    <source>
        <dbReference type="Proteomes" id="UP000248395"/>
    </source>
</evidence>
<protein>
    <submittedName>
        <fullName evidence="1">Uncharacterized protein</fullName>
    </submittedName>
</protein>
<name>A0A318J126_9NEIS</name>
<dbReference type="EMBL" id="QJKC01000020">
    <property type="protein sequence ID" value="PXX42224.1"/>
    <property type="molecule type" value="Genomic_DNA"/>
</dbReference>
<evidence type="ECO:0000313" key="1">
    <source>
        <dbReference type="EMBL" id="PXX42224.1"/>
    </source>
</evidence>
<dbReference type="RefSeq" id="WP_059284900.1">
    <property type="nucleotide sequence ID" value="NZ_LNQU01000010.1"/>
</dbReference>
<reference evidence="1 2" key="1">
    <citation type="submission" date="2018-05" db="EMBL/GenBank/DDBJ databases">
        <title>Genomic Encyclopedia of Type Strains, Phase IV (KMG-IV): sequencing the most valuable type-strain genomes for metagenomic binning, comparative biology and taxonomic classification.</title>
        <authorList>
            <person name="Goeker M."/>
        </authorList>
    </citation>
    <scope>NUCLEOTIDE SEQUENCE [LARGE SCALE GENOMIC DNA]</scope>
    <source>
        <strain evidence="1 2">DSM 25134</strain>
    </source>
</reference>
<dbReference type="OrthoDB" id="9935809at2"/>
<keyword evidence="2" id="KW-1185">Reference proteome</keyword>